<protein>
    <recommendedName>
        <fullName evidence="1">Dolichyl-diphosphooligosaccharide--protein glycosyltransferase 48 kDa subunit</fullName>
        <shortName evidence="1">Oligosaccharyl transferase 48 kDa subunit</shortName>
    </recommendedName>
</protein>
<comment type="similarity">
    <text evidence="1">Belongs to the DDOST 48 kDa subunit family.</text>
</comment>
<comment type="subunit">
    <text evidence="1">Component of the oligosaccharyltransferase (OST) complex.</text>
</comment>
<dbReference type="RefSeq" id="XP_022775779.1">
    <property type="nucleotide sequence ID" value="XM_022920044.1"/>
</dbReference>
<dbReference type="Proteomes" id="UP000515121">
    <property type="component" value="Unplaced"/>
</dbReference>
<keyword evidence="3" id="KW-1185">Reference proteome</keyword>
<organism evidence="3 4">
    <name type="scientific">Durio zibethinus</name>
    <name type="common">Durian</name>
    <dbReference type="NCBI Taxonomy" id="66656"/>
    <lineage>
        <taxon>Eukaryota</taxon>
        <taxon>Viridiplantae</taxon>
        <taxon>Streptophyta</taxon>
        <taxon>Embryophyta</taxon>
        <taxon>Tracheophyta</taxon>
        <taxon>Spermatophyta</taxon>
        <taxon>Magnoliopsida</taxon>
        <taxon>eudicotyledons</taxon>
        <taxon>Gunneridae</taxon>
        <taxon>Pentapetalae</taxon>
        <taxon>rosids</taxon>
        <taxon>malvids</taxon>
        <taxon>Malvales</taxon>
        <taxon>Malvaceae</taxon>
        <taxon>Helicteroideae</taxon>
        <taxon>Durio</taxon>
    </lineage>
</organism>
<dbReference type="Pfam" id="PF03345">
    <property type="entry name" value="OST48_N"/>
    <property type="match status" value="1"/>
</dbReference>
<dbReference type="OrthoDB" id="29105at2759"/>
<evidence type="ECO:0000313" key="3">
    <source>
        <dbReference type="Proteomes" id="UP000515121"/>
    </source>
</evidence>
<comment type="subcellular location">
    <subcellularLocation>
        <location evidence="1">Endoplasmic reticulum membrane</location>
        <topology evidence="1">Single-pass type I membrane protein</topology>
    </subcellularLocation>
</comment>
<accession>A0A6P6BFD0</accession>
<comment type="pathway">
    <text evidence="1">Protein modification; protein glycosylation.</text>
</comment>
<dbReference type="InterPro" id="IPR005013">
    <property type="entry name" value="DDOST_48_kDa_subunit"/>
</dbReference>
<comment type="function">
    <text evidence="1">Subunit of the oligosaccharyl transferase (OST) complex that catalyzes the initial transfer of a defined glycan (Glc(3)Man(9)GlcNAc(2) in eukaryotes) from the lipid carrier dolichol-pyrophosphate to an asparagine residue within an Asn-X-Ser/Thr consensus motif in nascent polypeptide chains, the first step in protein N-glycosylation. N-glycosylation occurs cotranslationally and the complex associates with the Sec61 complex at the channel-forming translocon complex that mediates protein translocation across the endoplasmic reticulum (ER).</text>
</comment>
<sequence length="226" mass="25182">MALTSNSNSPTIRLFLFFSFFEKFGGPLDLATVNDFADSSHNLIVAADVFASDLIKNVTTECGVDFDKDSSTMVIDHKSYVTFGTKDDHTLIASDDFIQSDVVFGKTKIEAPILFKGIAHSINMANGLILKVFFASSSVYSTNPKSKLLRPPLLTRSTISLASVVQARNNARIMITGSLNLFSNQLFKTTMHKAESLFKFEKSGNEQFVIEISKWVFHERRHLNPK</sequence>
<evidence type="ECO:0000259" key="2">
    <source>
        <dbReference type="Pfam" id="PF03345"/>
    </source>
</evidence>
<feature type="domain" description="OST48 N-terminal" evidence="2">
    <location>
        <begin position="14"/>
        <end position="216"/>
    </location>
</feature>
<dbReference type="UniPathway" id="UPA00378"/>
<dbReference type="PANTHER" id="PTHR10830:SF5">
    <property type="entry name" value="DOLICHYL-DIPHOSPHOOLIGOSACCHARIDE--PROTEIN GLYCOSYLTRANSFERASE 48 KDA SUBUNIT"/>
    <property type="match status" value="1"/>
</dbReference>
<dbReference type="GO" id="GO:0018279">
    <property type="term" value="P:protein N-linked glycosylation via asparagine"/>
    <property type="evidence" value="ECO:0007669"/>
    <property type="project" value="UniProtKB-UniRule"/>
</dbReference>
<keyword evidence="1" id="KW-0256">Endoplasmic reticulum</keyword>
<dbReference type="GeneID" id="111317608"/>
<dbReference type="GO" id="GO:0008250">
    <property type="term" value="C:oligosaccharyltransferase complex"/>
    <property type="evidence" value="ECO:0007669"/>
    <property type="project" value="TreeGrafter"/>
</dbReference>
<reference evidence="4" key="1">
    <citation type="submission" date="2025-08" db="UniProtKB">
        <authorList>
            <consortium name="RefSeq"/>
        </authorList>
    </citation>
    <scope>IDENTIFICATION</scope>
    <source>
        <tissue evidence="4">Fruit stalk</tissue>
    </source>
</reference>
<gene>
    <name evidence="4" type="primary">LOC111317608</name>
</gene>
<name>A0A6P6BFD0_DURZI</name>
<dbReference type="InterPro" id="IPR055457">
    <property type="entry name" value="OST48_N"/>
</dbReference>
<dbReference type="PANTHER" id="PTHR10830">
    <property type="entry name" value="DOLICHYL-DIPHOSPHOOLIGOSACCHARIDE--PROTEIN GLYCOSYLTRANSFERASE 48 KDA SUBUNIT"/>
    <property type="match status" value="1"/>
</dbReference>
<evidence type="ECO:0000256" key="1">
    <source>
        <dbReference type="RuleBase" id="RU361142"/>
    </source>
</evidence>
<dbReference type="KEGG" id="dzi:111317608"/>
<evidence type="ECO:0000313" key="4">
    <source>
        <dbReference type="RefSeq" id="XP_022775779.1"/>
    </source>
</evidence>
<dbReference type="AlphaFoldDB" id="A0A6P6BFD0"/>
<proteinExistence type="inferred from homology"/>